<proteinExistence type="predicted"/>
<dbReference type="InterPro" id="IPR011990">
    <property type="entry name" value="TPR-like_helical_dom_sf"/>
</dbReference>
<reference evidence="2" key="1">
    <citation type="submission" date="2021-02" db="EMBL/GenBank/DDBJ databases">
        <authorList>
            <person name="Nowell W R."/>
        </authorList>
    </citation>
    <scope>NUCLEOTIDE SEQUENCE</scope>
</reference>
<keyword evidence="1" id="KW-0802">TPR repeat</keyword>
<dbReference type="Gene3D" id="1.25.40.10">
    <property type="entry name" value="Tetratricopeptide repeat domain"/>
    <property type="match status" value="1"/>
</dbReference>
<dbReference type="EMBL" id="CAJOAY010023494">
    <property type="protein sequence ID" value="CAF4366691.1"/>
    <property type="molecule type" value="Genomic_DNA"/>
</dbReference>
<dbReference type="PROSITE" id="PS50005">
    <property type="entry name" value="TPR"/>
    <property type="match status" value="1"/>
</dbReference>
<evidence type="ECO:0000313" key="2">
    <source>
        <dbReference type="EMBL" id="CAF4366691.1"/>
    </source>
</evidence>
<evidence type="ECO:0000256" key="1">
    <source>
        <dbReference type="PROSITE-ProRule" id="PRU00339"/>
    </source>
</evidence>
<dbReference type="Proteomes" id="UP000663881">
    <property type="component" value="Unassembled WGS sequence"/>
</dbReference>
<protein>
    <recommendedName>
        <fullName evidence="4">Tetratricopeptide repeat protein</fullName>
    </recommendedName>
</protein>
<gene>
    <name evidence="2" type="ORF">OKA104_LOCUS49619</name>
</gene>
<feature type="repeat" description="TPR" evidence="1">
    <location>
        <begin position="36"/>
        <end position="69"/>
    </location>
</feature>
<comment type="caution">
    <text evidence="2">The sequence shown here is derived from an EMBL/GenBank/DDBJ whole genome shotgun (WGS) entry which is preliminary data.</text>
</comment>
<evidence type="ECO:0008006" key="4">
    <source>
        <dbReference type="Google" id="ProtNLM"/>
    </source>
</evidence>
<sequence length="91" mass="10523">MENKIQLYQVELELTSDDDQQLRSLTDRIREETSGSTGWQKLGKLLLKIGQFNKAEELYNVLLEQTSDEGEKAHYYSQLSHVVIHQTDVVV</sequence>
<dbReference type="InterPro" id="IPR019734">
    <property type="entry name" value="TPR_rpt"/>
</dbReference>
<accession>A0A820M4C0</accession>
<organism evidence="2 3">
    <name type="scientific">Adineta steineri</name>
    <dbReference type="NCBI Taxonomy" id="433720"/>
    <lineage>
        <taxon>Eukaryota</taxon>
        <taxon>Metazoa</taxon>
        <taxon>Spiralia</taxon>
        <taxon>Gnathifera</taxon>
        <taxon>Rotifera</taxon>
        <taxon>Eurotatoria</taxon>
        <taxon>Bdelloidea</taxon>
        <taxon>Adinetida</taxon>
        <taxon>Adinetidae</taxon>
        <taxon>Adineta</taxon>
    </lineage>
</organism>
<dbReference type="AlphaFoldDB" id="A0A820M4C0"/>
<name>A0A820M4C0_9BILA</name>
<evidence type="ECO:0000313" key="3">
    <source>
        <dbReference type="Proteomes" id="UP000663881"/>
    </source>
</evidence>